<evidence type="ECO:0000313" key="1">
    <source>
        <dbReference type="EMBL" id="KAK9759791.1"/>
    </source>
</evidence>
<gene>
    <name evidence="1" type="ORF">K7432_016847</name>
</gene>
<sequence>WPNVIKESVRVTKPGGWVEFVESDFLVFSDGPILNRLQSWQAKILEKRGIDSTVVRKMEAFFQDAGLTQVQCTKSIAPIGITGGQIDELFLKNYLSILGSMKPFLCAEGEISSEEFDSLHGQIRKECLEYKSYGAIYVTYGQKPL</sequence>
<dbReference type="Gene3D" id="3.40.50.150">
    <property type="entry name" value="Vaccinia Virus protein VP39"/>
    <property type="match status" value="1"/>
</dbReference>
<feature type="non-terminal residue" evidence="1">
    <location>
        <position position="1"/>
    </location>
</feature>
<dbReference type="EMBL" id="JASJQH010003083">
    <property type="protein sequence ID" value="KAK9759791.1"/>
    <property type="molecule type" value="Genomic_DNA"/>
</dbReference>
<accession>A0ABR2WE79</accession>
<comment type="caution">
    <text evidence="1">The sequence shown here is derived from an EMBL/GenBank/DDBJ whole genome shotgun (WGS) entry which is preliminary data.</text>
</comment>
<keyword evidence="2" id="KW-1185">Reference proteome</keyword>
<evidence type="ECO:0000313" key="2">
    <source>
        <dbReference type="Proteomes" id="UP001479436"/>
    </source>
</evidence>
<dbReference type="Proteomes" id="UP001479436">
    <property type="component" value="Unassembled WGS sequence"/>
</dbReference>
<protein>
    <recommendedName>
        <fullName evidence="3">Methyltransferase type 11</fullName>
    </recommendedName>
</protein>
<reference evidence="1 2" key="1">
    <citation type="submission" date="2023-04" db="EMBL/GenBank/DDBJ databases">
        <title>Genome of Basidiobolus ranarum AG-B5.</title>
        <authorList>
            <person name="Stajich J.E."/>
            <person name="Carter-House D."/>
            <person name="Gryganskyi A."/>
        </authorList>
    </citation>
    <scope>NUCLEOTIDE SEQUENCE [LARGE SCALE GENOMIC DNA]</scope>
    <source>
        <strain evidence="1 2">AG-B5</strain>
    </source>
</reference>
<dbReference type="SUPFAM" id="SSF53335">
    <property type="entry name" value="S-adenosyl-L-methionine-dependent methyltransferases"/>
    <property type="match status" value="1"/>
</dbReference>
<dbReference type="InterPro" id="IPR029063">
    <property type="entry name" value="SAM-dependent_MTases_sf"/>
</dbReference>
<evidence type="ECO:0008006" key="3">
    <source>
        <dbReference type="Google" id="ProtNLM"/>
    </source>
</evidence>
<proteinExistence type="predicted"/>
<name>A0ABR2WE79_9FUNG</name>
<organism evidence="1 2">
    <name type="scientific">Basidiobolus ranarum</name>
    <dbReference type="NCBI Taxonomy" id="34480"/>
    <lineage>
        <taxon>Eukaryota</taxon>
        <taxon>Fungi</taxon>
        <taxon>Fungi incertae sedis</taxon>
        <taxon>Zoopagomycota</taxon>
        <taxon>Entomophthoromycotina</taxon>
        <taxon>Basidiobolomycetes</taxon>
        <taxon>Basidiobolales</taxon>
        <taxon>Basidiobolaceae</taxon>
        <taxon>Basidiobolus</taxon>
    </lineage>
</organism>